<keyword evidence="5 8" id="KW-0812">Transmembrane</keyword>
<keyword evidence="6 8" id="KW-1133">Transmembrane helix</keyword>
<feature type="transmembrane region" description="Helical" evidence="8">
    <location>
        <begin position="270"/>
        <end position="289"/>
    </location>
</feature>
<keyword evidence="3" id="KW-0813">Transport</keyword>
<evidence type="ECO:0000256" key="2">
    <source>
        <dbReference type="ARBA" id="ARBA00007935"/>
    </source>
</evidence>
<evidence type="ECO:0000313" key="10">
    <source>
        <dbReference type="Proteomes" id="UP000007123"/>
    </source>
</evidence>
<feature type="transmembrane region" description="Helical" evidence="8">
    <location>
        <begin position="141"/>
        <end position="161"/>
    </location>
</feature>
<evidence type="ECO:0000256" key="1">
    <source>
        <dbReference type="ARBA" id="ARBA00004651"/>
    </source>
</evidence>
<dbReference type="EMBL" id="ALJF01000010">
    <property type="protein sequence ID" value="EKF59038.1"/>
    <property type="molecule type" value="Genomic_DNA"/>
</dbReference>
<dbReference type="FunFam" id="1.10.3470.10:FF:000001">
    <property type="entry name" value="Vitamin B12 ABC transporter permease BtuC"/>
    <property type="match status" value="1"/>
</dbReference>
<gene>
    <name evidence="9" type="ORF">QWE_12328</name>
</gene>
<reference evidence="9 10" key="1">
    <citation type="journal article" date="2012" name="J. Bacteriol.">
        <title>Draft Genome Sequence of Agrobacterium albertimagni Strain AOL15.</title>
        <authorList>
            <person name="Trimble W.L."/>
            <person name="Phung le T."/>
            <person name="Meyer F."/>
            <person name="Gilbert J.A."/>
            <person name="Silver S."/>
        </authorList>
    </citation>
    <scope>NUCLEOTIDE SEQUENCE [LARGE SCALE GENOMIC DNA]</scope>
    <source>
        <strain evidence="9 10">AOL15</strain>
    </source>
</reference>
<evidence type="ECO:0000256" key="5">
    <source>
        <dbReference type="ARBA" id="ARBA00022692"/>
    </source>
</evidence>
<evidence type="ECO:0000256" key="3">
    <source>
        <dbReference type="ARBA" id="ARBA00022448"/>
    </source>
</evidence>
<feature type="transmembrane region" description="Helical" evidence="8">
    <location>
        <begin position="51"/>
        <end position="71"/>
    </location>
</feature>
<dbReference type="STRING" id="1156935.QWE_12328"/>
<evidence type="ECO:0000313" key="9">
    <source>
        <dbReference type="EMBL" id="EKF59038.1"/>
    </source>
</evidence>
<proteinExistence type="inferred from homology"/>
<accession>K2PDP1</accession>
<evidence type="ECO:0000256" key="6">
    <source>
        <dbReference type="ARBA" id="ARBA00022989"/>
    </source>
</evidence>
<evidence type="ECO:0000256" key="4">
    <source>
        <dbReference type="ARBA" id="ARBA00022475"/>
    </source>
</evidence>
<dbReference type="GO" id="GO:0005886">
    <property type="term" value="C:plasma membrane"/>
    <property type="evidence" value="ECO:0007669"/>
    <property type="project" value="UniProtKB-SubCell"/>
</dbReference>
<name>K2PDP1_9HYPH</name>
<dbReference type="RefSeq" id="WP_006726456.1">
    <property type="nucleotide sequence ID" value="NZ_ALJF01000010.1"/>
</dbReference>
<comment type="subcellular location">
    <subcellularLocation>
        <location evidence="1">Cell membrane</location>
        <topology evidence="1">Multi-pass membrane protein</topology>
    </subcellularLocation>
</comment>
<protein>
    <submittedName>
        <fullName evidence="9">Transport system permease</fullName>
    </submittedName>
</protein>
<keyword evidence="10" id="KW-1185">Reference proteome</keyword>
<organism evidence="9 10">
    <name type="scientific">Agrobacterium albertimagni AOL15</name>
    <dbReference type="NCBI Taxonomy" id="1156935"/>
    <lineage>
        <taxon>Bacteria</taxon>
        <taxon>Pseudomonadati</taxon>
        <taxon>Pseudomonadota</taxon>
        <taxon>Alphaproteobacteria</taxon>
        <taxon>Hyphomicrobiales</taxon>
        <taxon>Rhizobiaceae</taxon>
        <taxon>Rhizobium/Agrobacterium group</taxon>
        <taxon>Agrobacterium</taxon>
    </lineage>
</organism>
<comment type="similarity">
    <text evidence="2">Belongs to the binding-protein-dependent transport system permease family. FecCD subfamily.</text>
</comment>
<dbReference type="GO" id="GO:0022857">
    <property type="term" value="F:transmembrane transporter activity"/>
    <property type="evidence" value="ECO:0007669"/>
    <property type="project" value="InterPro"/>
</dbReference>
<dbReference type="Proteomes" id="UP000007123">
    <property type="component" value="Unassembled WGS sequence"/>
</dbReference>
<evidence type="ECO:0000256" key="7">
    <source>
        <dbReference type="ARBA" id="ARBA00023136"/>
    </source>
</evidence>
<feature type="transmembrane region" description="Helical" evidence="8">
    <location>
        <begin position="301"/>
        <end position="318"/>
    </location>
</feature>
<feature type="transmembrane region" description="Helical" evidence="8">
    <location>
        <begin position="110"/>
        <end position="129"/>
    </location>
</feature>
<dbReference type="SUPFAM" id="SSF81345">
    <property type="entry name" value="ABC transporter involved in vitamin B12 uptake, BtuC"/>
    <property type="match status" value="1"/>
</dbReference>
<feature type="transmembrane region" description="Helical" evidence="8">
    <location>
        <begin position="225"/>
        <end position="250"/>
    </location>
</feature>
<dbReference type="CDD" id="cd06550">
    <property type="entry name" value="TM_ABC_iron-siderophores_like"/>
    <property type="match status" value="1"/>
</dbReference>
<dbReference type="Pfam" id="PF01032">
    <property type="entry name" value="FecCD"/>
    <property type="match status" value="1"/>
</dbReference>
<dbReference type="GO" id="GO:0033214">
    <property type="term" value="P:siderophore-iron import into cell"/>
    <property type="evidence" value="ECO:0007669"/>
    <property type="project" value="TreeGrafter"/>
</dbReference>
<dbReference type="PANTHER" id="PTHR30472">
    <property type="entry name" value="FERRIC ENTEROBACTIN TRANSPORT SYSTEM PERMEASE PROTEIN"/>
    <property type="match status" value="1"/>
</dbReference>
<dbReference type="PANTHER" id="PTHR30472:SF1">
    <property type="entry name" value="FE(3+) DICITRATE TRANSPORT SYSTEM PERMEASE PROTEIN FECC-RELATED"/>
    <property type="match status" value="1"/>
</dbReference>
<dbReference type="InterPro" id="IPR000522">
    <property type="entry name" value="ABC_transptr_permease_BtuC"/>
</dbReference>
<sequence>MVWLAGAIVVCIGVALLSLTIGTRDVPLSEVLAALSGDATTLDRAAVATRVPRTVLALLAGAALGLAGAVMQGVTRNPLADPGILGINVGASLAVVVGVAWFGISSAHVFIWVAIAGAGATAVFVYVIGSMGRGGATPLKLALAGTATAIAFSSLVIAVVLPRADIAGGIRSWQIGGVGGATFERMEHIYPFLLVGFLLCLLSARRLNALALGDELAAGLGERVALARGMATLGAVVLCGATTAVCGPIGFVGLVVPHACRLLVGVDHRWLLPFSAIGGAILLTASDILGRLAARPSELEVGVVTALIGAPVFIFIVRRQKVRDL</sequence>
<dbReference type="AlphaFoldDB" id="K2PDP1"/>
<feature type="transmembrane region" description="Helical" evidence="8">
    <location>
        <begin position="83"/>
        <end position="104"/>
    </location>
</feature>
<keyword evidence="4" id="KW-1003">Cell membrane</keyword>
<dbReference type="Gene3D" id="1.10.3470.10">
    <property type="entry name" value="ABC transporter involved in vitamin B12 uptake, BtuC"/>
    <property type="match status" value="1"/>
</dbReference>
<dbReference type="PATRIC" id="fig|1156935.5.peg.2491"/>
<dbReference type="InterPro" id="IPR037294">
    <property type="entry name" value="ABC_BtuC-like"/>
</dbReference>
<dbReference type="eggNOG" id="COG0609">
    <property type="taxonomic scope" value="Bacteria"/>
</dbReference>
<keyword evidence="7 8" id="KW-0472">Membrane</keyword>
<evidence type="ECO:0000256" key="8">
    <source>
        <dbReference type="SAM" id="Phobius"/>
    </source>
</evidence>
<comment type="caution">
    <text evidence="9">The sequence shown here is derived from an EMBL/GenBank/DDBJ whole genome shotgun (WGS) entry which is preliminary data.</text>
</comment>